<dbReference type="CDD" id="cd00383">
    <property type="entry name" value="trans_reg_C"/>
    <property type="match status" value="1"/>
</dbReference>
<dbReference type="PROSITE" id="PS50005">
    <property type="entry name" value="TPR"/>
    <property type="match status" value="1"/>
</dbReference>
<dbReference type="Gene3D" id="3.40.50.11830">
    <property type="match status" value="1"/>
</dbReference>
<sequence>MQEQTFRVGEWLVLAADNKITREGRVLVLEPRLIDMLSYFAHHPDTVLSRDELIDNVWKRNIVTNHVVTQCISELRKYLKDGRPEAPEYIVTVPKRGYKLVESVIWCGEESLEQPVAAVLPAETPASSAAVEASVPSVSVSLGAVAEPGAAPPPPASAPTPVAQPAPSRGAPVMPSASAPAVDAAQTPRRGKRSSFWVWVAFLVALALCVTFVGLAVFSNRVPVAPQPMLLNPRDIDIRIQGGNSCSNWTNQLSYVIGLSEDLTQGLNTYSTFLVHDQTNYNYGGQSSSGKSLYIEFVNQRHYRAQQCFLSVRLVDNADNSVMLEKRYFITPDNLLSVQKDFINSIFTVLKVSMPPSLEKRYEALMPTHSQMLQQYYQAHQLLLQGDSESLNQANRLLTQIIKQDPDFVYAKAEKALVDILLNSYQPLNASQLAALRQEINDVEHNPLLQGTPIIQQIYTVDYLGQGKVDQAFAAINKGIELEMSWINYVLLGKVYELKGQNNQAADAYITAFNLRPGHNTLDWIKNGVFQTNIERVAPYLLNYDAEKSE</sequence>
<dbReference type="InterPro" id="IPR019734">
    <property type="entry name" value="TPR_rpt"/>
</dbReference>
<keyword evidence="5" id="KW-0812">Transmembrane</keyword>
<evidence type="ECO:0000256" key="2">
    <source>
        <dbReference type="PROSITE-ProRule" id="PRU00339"/>
    </source>
</evidence>
<dbReference type="NCBIfam" id="NF007540">
    <property type="entry name" value="PRK10153.1"/>
    <property type="match status" value="1"/>
</dbReference>
<dbReference type="Pfam" id="PF18500">
    <property type="entry name" value="CadC_C1"/>
    <property type="match status" value="1"/>
</dbReference>
<dbReference type="AlphaFoldDB" id="A0AAQ3C1N4"/>
<protein>
    <submittedName>
        <fullName evidence="7">Lysine decarboxylation/transport transcriptional activator CadC</fullName>
    </submittedName>
</protein>
<dbReference type="InterPro" id="IPR011990">
    <property type="entry name" value="TPR-like_helical_dom_sf"/>
</dbReference>
<dbReference type="Pfam" id="PF00486">
    <property type="entry name" value="Trans_reg_C"/>
    <property type="match status" value="1"/>
</dbReference>
<dbReference type="SMART" id="SM00862">
    <property type="entry name" value="Trans_reg_C"/>
    <property type="match status" value="1"/>
</dbReference>
<name>A0AAQ3C1N4_EDWPI</name>
<dbReference type="InterPro" id="IPR036388">
    <property type="entry name" value="WH-like_DNA-bd_sf"/>
</dbReference>
<dbReference type="InterPro" id="IPR001867">
    <property type="entry name" value="OmpR/PhoB-type_DNA-bd"/>
</dbReference>
<dbReference type="GO" id="GO:0003677">
    <property type="term" value="F:DNA binding"/>
    <property type="evidence" value="ECO:0007669"/>
    <property type="project" value="UniProtKB-UniRule"/>
</dbReference>
<dbReference type="InterPro" id="IPR040970">
    <property type="entry name" value="CadC_C1"/>
</dbReference>
<dbReference type="Gene3D" id="1.10.10.10">
    <property type="entry name" value="Winged helix-like DNA-binding domain superfamily/Winged helix DNA-binding domain"/>
    <property type="match status" value="1"/>
</dbReference>
<dbReference type="GO" id="GO:0000160">
    <property type="term" value="P:phosphorelay signal transduction system"/>
    <property type="evidence" value="ECO:0007669"/>
    <property type="project" value="InterPro"/>
</dbReference>
<dbReference type="PROSITE" id="PS51755">
    <property type="entry name" value="OMPR_PHOB"/>
    <property type="match status" value="1"/>
</dbReference>
<feature type="repeat" description="TPR" evidence="2">
    <location>
        <begin position="486"/>
        <end position="519"/>
    </location>
</feature>
<dbReference type="Gene3D" id="1.25.40.10">
    <property type="entry name" value="Tetratricopeptide repeat domain"/>
    <property type="match status" value="1"/>
</dbReference>
<dbReference type="RefSeq" id="WP_012847623.1">
    <property type="nucleotide sequence ID" value="NC_013508.1"/>
</dbReference>
<evidence type="ECO:0000313" key="8">
    <source>
        <dbReference type="Proteomes" id="UP001223683"/>
    </source>
</evidence>
<keyword evidence="1 3" id="KW-0238">DNA-binding</keyword>
<reference evidence="7" key="1">
    <citation type="submission" date="2022-10" db="EMBL/GenBank/DDBJ databases">
        <title>Complete genome of Ep21-8.</title>
        <authorList>
            <person name="Kang Y.-R."/>
            <person name="Kim D.-H."/>
        </authorList>
    </citation>
    <scope>NUCLEOTIDE SEQUENCE</scope>
    <source>
        <strain evidence="7">Ep21-8</strain>
    </source>
</reference>
<feature type="DNA-binding region" description="OmpR/PhoB-type" evidence="3">
    <location>
        <begin position="3"/>
        <end position="102"/>
    </location>
</feature>
<dbReference type="GeneID" id="72527644"/>
<evidence type="ECO:0000256" key="1">
    <source>
        <dbReference type="ARBA" id="ARBA00023125"/>
    </source>
</evidence>
<dbReference type="SUPFAM" id="SSF48452">
    <property type="entry name" value="TPR-like"/>
    <property type="match status" value="1"/>
</dbReference>
<dbReference type="InterPro" id="IPR016032">
    <property type="entry name" value="Sig_transdc_resp-reg_C-effctor"/>
</dbReference>
<evidence type="ECO:0000259" key="6">
    <source>
        <dbReference type="PROSITE" id="PS51755"/>
    </source>
</evidence>
<feature type="transmembrane region" description="Helical" evidence="5">
    <location>
        <begin position="196"/>
        <end position="218"/>
    </location>
</feature>
<keyword evidence="5" id="KW-1133">Transmembrane helix</keyword>
<dbReference type="EMBL" id="CP118390">
    <property type="protein sequence ID" value="WDU91771.1"/>
    <property type="molecule type" value="Genomic_DNA"/>
</dbReference>
<feature type="compositionally biased region" description="Low complexity" evidence="4">
    <location>
        <begin position="165"/>
        <end position="185"/>
    </location>
</feature>
<dbReference type="Proteomes" id="UP001223683">
    <property type="component" value="Chromosome"/>
</dbReference>
<keyword evidence="5" id="KW-0472">Membrane</keyword>
<dbReference type="SUPFAM" id="SSF46894">
    <property type="entry name" value="C-terminal effector domain of the bipartite response regulators"/>
    <property type="match status" value="1"/>
</dbReference>
<feature type="domain" description="OmpR/PhoB-type" evidence="6">
    <location>
        <begin position="3"/>
        <end position="102"/>
    </location>
</feature>
<evidence type="ECO:0000256" key="3">
    <source>
        <dbReference type="PROSITE-ProRule" id="PRU01091"/>
    </source>
</evidence>
<accession>A0AAQ3C1N4</accession>
<evidence type="ECO:0000256" key="5">
    <source>
        <dbReference type="SAM" id="Phobius"/>
    </source>
</evidence>
<evidence type="ECO:0000313" key="7">
    <source>
        <dbReference type="EMBL" id="WDU91771.1"/>
    </source>
</evidence>
<gene>
    <name evidence="7" type="primary">cadC</name>
    <name evidence="7" type="ORF">PWJ79_03740</name>
</gene>
<feature type="compositionally biased region" description="Pro residues" evidence="4">
    <location>
        <begin position="150"/>
        <end position="164"/>
    </location>
</feature>
<dbReference type="GO" id="GO:0006355">
    <property type="term" value="P:regulation of DNA-templated transcription"/>
    <property type="evidence" value="ECO:0007669"/>
    <property type="project" value="InterPro"/>
</dbReference>
<feature type="region of interest" description="Disordered" evidence="4">
    <location>
        <begin position="148"/>
        <end position="186"/>
    </location>
</feature>
<keyword evidence="2" id="KW-0802">TPR repeat</keyword>
<organism evidence="7 8">
    <name type="scientific">Edwardsiella piscicida</name>
    <dbReference type="NCBI Taxonomy" id="1263550"/>
    <lineage>
        <taxon>Bacteria</taxon>
        <taxon>Pseudomonadati</taxon>
        <taxon>Pseudomonadota</taxon>
        <taxon>Gammaproteobacteria</taxon>
        <taxon>Enterobacterales</taxon>
        <taxon>Hafniaceae</taxon>
        <taxon>Edwardsiella</taxon>
    </lineage>
</organism>
<evidence type="ECO:0000256" key="4">
    <source>
        <dbReference type="SAM" id="MobiDB-lite"/>
    </source>
</evidence>
<proteinExistence type="predicted"/>